<evidence type="ECO:0000313" key="3">
    <source>
        <dbReference type="Proteomes" id="UP000063699"/>
    </source>
</evidence>
<evidence type="ECO:0000256" key="1">
    <source>
        <dbReference type="SAM" id="MobiDB-lite"/>
    </source>
</evidence>
<proteinExistence type="predicted"/>
<organism evidence="2 3">
    <name type="scientific">Kibdelosporangium phytohabitans</name>
    <dbReference type="NCBI Taxonomy" id="860235"/>
    <lineage>
        <taxon>Bacteria</taxon>
        <taxon>Bacillati</taxon>
        <taxon>Actinomycetota</taxon>
        <taxon>Actinomycetes</taxon>
        <taxon>Pseudonocardiales</taxon>
        <taxon>Pseudonocardiaceae</taxon>
        <taxon>Kibdelosporangium</taxon>
    </lineage>
</organism>
<accession>A0A0N7F2N4</accession>
<feature type="compositionally biased region" description="Basic and acidic residues" evidence="1">
    <location>
        <begin position="110"/>
        <end position="125"/>
    </location>
</feature>
<protein>
    <submittedName>
        <fullName evidence="2">Uncharacterized protein</fullName>
    </submittedName>
</protein>
<gene>
    <name evidence="2" type="ORF">AOZ06_04725</name>
</gene>
<name>A0A0N7F2N4_9PSEU</name>
<dbReference type="AlphaFoldDB" id="A0A0N7F2N4"/>
<dbReference type="KEGG" id="kphy:AOZ06_04725"/>
<sequence>MARTSAKIRAREVKRRTALERKFTEDAAQRQRDEQETELVTDFLLDIDEQEQAQVALRQVEIRLGRTVEQLVGGLRITYTRASNLLCAPEQELKRLRQLAIDADQPNNAKAREAPVTELPPREAADPSPAQSNTVS</sequence>
<evidence type="ECO:0000313" key="2">
    <source>
        <dbReference type="EMBL" id="ALG06319.1"/>
    </source>
</evidence>
<keyword evidence="3" id="KW-1185">Reference proteome</keyword>
<reference evidence="2 3" key="1">
    <citation type="submission" date="2015-07" db="EMBL/GenBank/DDBJ databases">
        <title>Genome sequencing of Kibdelosporangium phytohabitans.</title>
        <authorList>
            <person name="Qin S."/>
            <person name="Xing K."/>
        </authorList>
    </citation>
    <scope>NUCLEOTIDE SEQUENCE [LARGE SCALE GENOMIC DNA]</scope>
    <source>
        <strain evidence="2 3">KLBMP1111</strain>
    </source>
</reference>
<dbReference type="EMBL" id="CP012752">
    <property type="protein sequence ID" value="ALG06319.1"/>
    <property type="molecule type" value="Genomic_DNA"/>
</dbReference>
<dbReference type="RefSeq" id="WP_054288295.1">
    <property type="nucleotide sequence ID" value="NZ_CP012752.1"/>
</dbReference>
<feature type="region of interest" description="Disordered" evidence="1">
    <location>
        <begin position="102"/>
        <end position="136"/>
    </location>
</feature>
<dbReference type="Proteomes" id="UP000063699">
    <property type="component" value="Chromosome"/>
</dbReference>